<evidence type="ECO:0000313" key="1">
    <source>
        <dbReference type="EMBL" id="ENU21441.1"/>
    </source>
</evidence>
<dbReference type="AlphaFoldDB" id="N8P4D1"/>
<comment type="caution">
    <text evidence="1">The sequence shown here is derived from an EMBL/GenBank/DDBJ whole genome shotgun (WGS) entry which is preliminary data.</text>
</comment>
<dbReference type="EMBL" id="APOH01000002">
    <property type="protein sequence ID" value="ENU21441.1"/>
    <property type="molecule type" value="Genomic_DNA"/>
</dbReference>
<evidence type="ECO:0000313" key="2">
    <source>
        <dbReference type="Proteomes" id="UP000013086"/>
    </source>
</evidence>
<organism evidence="1 2">
    <name type="scientific">Acinetobacter bohemicus ANC 3994</name>
    <dbReference type="NCBI Taxonomy" id="1217715"/>
    <lineage>
        <taxon>Bacteria</taxon>
        <taxon>Pseudomonadati</taxon>
        <taxon>Pseudomonadota</taxon>
        <taxon>Gammaproteobacteria</taxon>
        <taxon>Moraxellales</taxon>
        <taxon>Moraxellaceae</taxon>
        <taxon>Acinetobacter</taxon>
    </lineage>
</organism>
<sequence length="160" mass="18786">MVIDIEHILPSSIFRELTFDLNNLSLSCKRCNMKIKKDRVDFLNGNLLKITQYLQSKEKVFRYIEMCERGIKINTLTKFIYSSNSYKFIHPSLDDYSQHLGYLSIQINNKNFSIYSPKTDKGVYTKDFFKLSELEAKDLNVIQLLPEQDNLSEYNIPPIV</sequence>
<dbReference type="HOGENOM" id="CLU_1648427_0_0_6"/>
<name>N8P4D1_9GAMM</name>
<protein>
    <submittedName>
        <fullName evidence="1">Uncharacterized protein</fullName>
    </submittedName>
</protein>
<reference evidence="1 2" key="1">
    <citation type="submission" date="2013-02" db="EMBL/GenBank/DDBJ databases">
        <title>The Genome Sequence of Acinetobacter sp. ANC 3994.</title>
        <authorList>
            <consortium name="The Broad Institute Genome Sequencing Platform"/>
            <consortium name="The Broad Institute Genome Sequencing Center for Infectious Disease"/>
            <person name="Cerqueira G."/>
            <person name="Feldgarden M."/>
            <person name="Courvalin P."/>
            <person name="Perichon B."/>
            <person name="Grillot-Courvalin C."/>
            <person name="Clermont D."/>
            <person name="Rocha E."/>
            <person name="Yoon E.-J."/>
            <person name="Nemec A."/>
            <person name="Walker B."/>
            <person name="Young S.K."/>
            <person name="Zeng Q."/>
            <person name="Gargeya S."/>
            <person name="Fitzgerald M."/>
            <person name="Haas B."/>
            <person name="Abouelleil A."/>
            <person name="Alvarado L."/>
            <person name="Arachchi H.M."/>
            <person name="Berlin A.M."/>
            <person name="Chapman S.B."/>
            <person name="Dewar J."/>
            <person name="Goldberg J."/>
            <person name="Griggs A."/>
            <person name="Gujja S."/>
            <person name="Hansen M."/>
            <person name="Howarth C."/>
            <person name="Imamovic A."/>
            <person name="Larimer J."/>
            <person name="McCowan C."/>
            <person name="Murphy C."/>
            <person name="Neiman D."/>
            <person name="Pearson M."/>
            <person name="Priest M."/>
            <person name="Roberts A."/>
            <person name="Saif S."/>
            <person name="Shea T."/>
            <person name="Sisk P."/>
            <person name="Sykes S."/>
            <person name="Wortman J."/>
            <person name="Nusbaum C."/>
            <person name="Birren B."/>
        </authorList>
    </citation>
    <scope>NUCLEOTIDE SEQUENCE [LARGE SCALE GENOMIC DNA]</scope>
    <source>
        <strain evidence="1 2">ANC 3994</strain>
    </source>
</reference>
<dbReference type="CDD" id="cd00085">
    <property type="entry name" value="HNHc"/>
    <property type="match status" value="1"/>
</dbReference>
<dbReference type="eggNOG" id="COG1403">
    <property type="taxonomic scope" value="Bacteria"/>
</dbReference>
<dbReference type="Proteomes" id="UP000013086">
    <property type="component" value="Unassembled WGS sequence"/>
</dbReference>
<accession>N8P4D1</accession>
<proteinExistence type="predicted"/>
<dbReference type="InterPro" id="IPR003615">
    <property type="entry name" value="HNH_nuc"/>
</dbReference>
<gene>
    <name evidence="1" type="ORF">F994_00008</name>
</gene>
<dbReference type="PATRIC" id="fig|1217715.3.peg.8"/>